<name>A3U2Y9_PSEBH</name>
<comment type="function">
    <text evidence="3">Required for maturation of urease via the functional incorporation of the urease nickel metallocenter.</text>
</comment>
<evidence type="ECO:0000256" key="3">
    <source>
        <dbReference type="HAMAP-Rule" id="MF_01385"/>
    </source>
</evidence>
<comment type="subcellular location">
    <subcellularLocation>
        <location evidence="3">Cytoplasm</location>
    </subcellularLocation>
</comment>
<keyword evidence="5" id="KW-1185">Reference proteome</keyword>
<dbReference type="PIRSF" id="PIRSF009467">
    <property type="entry name" value="Ureas_acces_UreF"/>
    <property type="match status" value="1"/>
</dbReference>
<dbReference type="GO" id="GO:0016151">
    <property type="term" value="F:nickel cation binding"/>
    <property type="evidence" value="ECO:0007669"/>
    <property type="project" value="UniProtKB-UniRule"/>
</dbReference>
<dbReference type="STRING" id="252305.OB2597_01482"/>
<evidence type="ECO:0000313" key="4">
    <source>
        <dbReference type="EMBL" id="EAQ01519.1"/>
    </source>
</evidence>
<dbReference type="Gene3D" id="1.10.4190.10">
    <property type="entry name" value="Urease accessory protein UreF"/>
    <property type="match status" value="1"/>
</dbReference>
<dbReference type="GO" id="GO:0005737">
    <property type="term" value="C:cytoplasm"/>
    <property type="evidence" value="ECO:0007669"/>
    <property type="project" value="UniProtKB-SubCell"/>
</dbReference>
<dbReference type="InterPro" id="IPR038277">
    <property type="entry name" value="UreF_sf"/>
</dbReference>
<keyword evidence="2 3" id="KW-0143">Chaperone</keyword>
<comment type="caution">
    <text evidence="4">The sequence shown here is derived from an EMBL/GenBank/DDBJ whole genome shotgun (WGS) entry which is preliminary data.</text>
</comment>
<dbReference type="eggNOG" id="COG0830">
    <property type="taxonomic scope" value="Bacteria"/>
</dbReference>
<sequence length="228" mass="23652">MTDRVFSLLRLLQTADSSFPSGAFAFSSGLETLAAEGRVGGAADVRALLADQIVPRWLGFDRLFLREAFAAAADPDTLLEIDRRCHLQNTVDRLAEASRRVGRALLTVHARIGTTGAAEYRDSLAASGQATTLGYEPVVQGIVGAGLGLACDEAEAGALNAVVMGFTSAAVRLGRLGALDAQSVLAALADDMAAGLARMPPAQPGAFSPLTEIAALRRPADQASLFAT</sequence>
<gene>
    <name evidence="3" type="primary">ureF</name>
    <name evidence="4" type="ORF">OB2597_01482</name>
</gene>
<keyword evidence="1 3" id="KW-0996">Nickel insertion</keyword>
<evidence type="ECO:0000256" key="1">
    <source>
        <dbReference type="ARBA" id="ARBA00022988"/>
    </source>
</evidence>
<dbReference type="EMBL" id="AAMO01000013">
    <property type="protein sequence ID" value="EAQ01519.1"/>
    <property type="molecule type" value="Genomic_DNA"/>
</dbReference>
<dbReference type="Pfam" id="PF01730">
    <property type="entry name" value="UreF"/>
    <property type="match status" value="1"/>
</dbReference>
<dbReference type="AlphaFoldDB" id="A3U2Y9"/>
<protein>
    <recommendedName>
        <fullName evidence="3">Urease accessory protein UreF</fullName>
    </recommendedName>
</protein>
<dbReference type="InterPro" id="IPR002639">
    <property type="entry name" value="UreF"/>
</dbReference>
<comment type="subunit">
    <text evidence="3">UreD, UreF and UreG form a complex that acts as a GTP-hydrolysis-dependent molecular chaperone, activating the urease apoprotein by helping to assemble the nickel containing metallocenter of UreC. The UreE protein probably delivers the nickel.</text>
</comment>
<organism evidence="4 5">
    <name type="scientific">Pseudooceanicola batsensis (strain ATCC BAA-863 / DSM 15984 / KCTC 12145 / HTCC2597)</name>
    <name type="common">Oceanicola batsensis</name>
    <dbReference type="NCBI Taxonomy" id="252305"/>
    <lineage>
        <taxon>Bacteria</taxon>
        <taxon>Pseudomonadati</taxon>
        <taxon>Pseudomonadota</taxon>
        <taxon>Alphaproteobacteria</taxon>
        <taxon>Rhodobacterales</taxon>
        <taxon>Paracoccaceae</taxon>
        <taxon>Pseudooceanicola</taxon>
    </lineage>
</organism>
<dbReference type="Proteomes" id="UP000004318">
    <property type="component" value="Unassembled WGS sequence"/>
</dbReference>
<reference evidence="4 5" key="1">
    <citation type="journal article" date="2010" name="J. Bacteriol.">
        <title>Genome sequences of Oceanicola granulosus HTCC2516(T) and Oceanicola batsensis HTCC2597(TDelta).</title>
        <authorList>
            <person name="Thrash J.C."/>
            <person name="Cho J.C."/>
            <person name="Vergin K.L."/>
            <person name="Giovannoni S.J."/>
        </authorList>
    </citation>
    <scope>NUCLEOTIDE SEQUENCE [LARGE SCALE GENOMIC DNA]</scope>
    <source>
        <strain evidence="5">ATCC BAA-863 / DSM 15984 / KCTC 12145 / HTCC2597</strain>
    </source>
</reference>
<dbReference type="OrthoDB" id="9798772at2"/>
<proteinExistence type="inferred from homology"/>
<evidence type="ECO:0000313" key="5">
    <source>
        <dbReference type="Proteomes" id="UP000004318"/>
    </source>
</evidence>
<keyword evidence="3" id="KW-0963">Cytoplasm</keyword>
<evidence type="ECO:0000256" key="2">
    <source>
        <dbReference type="ARBA" id="ARBA00023186"/>
    </source>
</evidence>
<dbReference type="RefSeq" id="WP_009804498.1">
    <property type="nucleotide sequence ID" value="NZ_CH724131.1"/>
</dbReference>
<dbReference type="PANTHER" id="PTHR33620">
    <property type="entry name" value="UREASE ACCESSORY PROTEIN F"/>
    <property type="match status" value="1"/>
</dbReference>
<dbReference type="HAMAP" id="MF_01385">
    <property type="entry name" value="UreF"/>
    <property type="match status" value="1"/>
</dbReference>
<comment type="similarity">
    <text evidence="3">Belongs to the UreF family.</text>
</comment>
<dbReference type="PANTHER" id="PTHR33620:SF1">
    <property type="entry name" value="UREASE ACCESSORY PROTEIN F"/>
    <property type="match status" value="1"/>
</dbReference>
<accession>A3U2Y9</accession>
<dbReference type="HOGENOM" id="CLU_049215_4_0_5"/>